<dbReference type="InterPro" id="IPR042469">
    <property type="entry name" value="HECTD3"/>
</dbReference>
<gene>
    <name evidence="5" type="ORF">PEVE_00022569</name>
</gene>
<evidence type="ECO:0000256" key="3">
    <source>
        <dbReference type="SAM" id="MobiDB-lite"/>
    </source>
</evidence>
<evidence type="ECO:0000313" key="5">
    <source>
        <dbReference type="EMBL" id="CAH3015876.1"/>
    </source>
</evidence>
<dbReference type="Gene3D" id="3.90.1750.10">
    <property type="entry name" value="Hect, E3 ligase catalytic domains"/>
    <property type="match status" value="1"/>
</dbReference>
<dbReference type="PANTHER" id="PTHR46654:SF1">
    <property type="entry name" value="E3 UBIQUITIN-PROTEIN LIGASE HECTD3"/>
    <property type="match status" value="1"/>
</dbReference>
<feature type="compositionally biased region" description="Polar residues" evidence="3">
    <location>
        <begin position="503"/>
        <end position="515"/>
    </location>
</feature>
<protein>
    <recommendedName>
        <fullName evidence="4">HECT domain-containing protein</fullName>
    </recommendedName>
</protein>
<feature type="active site" description="Glycyl thioester intermediate" evidence="2">
    <location>
        <position position="1257"/>
    </location>
</feature>
<dbReference type="InterPro" id="IPR035983">
    <property type="entry name" value="Hect_E3_ubiquitin_ligase"/>
</dbReference>
<accession>A0ABN8LFL4</accession>
<name>A0ABN8LFL4_9CNID</name>
<keyword evidence="1 2" id="KW-0833">Ubl conjugation pathway</keyword>
<dbReference type="Pfam" id="PF00632">
    <property type="entry name" value="HECT"/>
    <property type="match status" value="1"/>
</dbReference>
<keyword evidence="6" id="KW-1185">Reference proteome</keyword>
<dbReference type="InterPro" id="IPR000569">
    <property type="entry name" value="HECT_dom"/>
</dbReference>
<dbReference type="SUPFAM" id="SSF53335">
    <property type="entry name" value="S-adenosyl-L-methionine-dependent methyltransferases"/>
    <property type="match status" value="1"/>
</dbReference>
<dbReference type="Pfam" id="PF01135">
    <property type="entry name" value="PCMT"/>
    <property type="match status" value="1"/>
</dbReference>
<comment type="caution">
    <text evidence="5">The sequence shown here is derived from an EMBL/GenBank/DDBJ whole genome shotgun (WGS) entry which is preliminary data.</text>
</comment>
<organism evidence="5 6">
    <name type="scientific">Porites evermanni</name>
    <dbReference type="NCBI Taxonomy" id="104178"/>
    <lineage>
        <taxon>Eukaryota</taxon>
        <taxon>Metazoa</taxon>
        <taxon>Cnidaria</taxon>
        <taxon>Anthozoa</taxon>
        <taxon>Hexacorallia</taxon>
        <taxon>Scleractinia</taxon>
        <taxon>Fungiina</taxon>
        <taxon>Poritidae</taxon>
        <taxon>Porites</taxon>
    </lineage>
</organism>
<sequence>MFALRSSSATSGLPGAWRCTGRSNEEMVDKFVHMGVIITSEVEDAFRAVPRGAFVPHDLQVEAYIDSPLRGEPHVHLSAPHMYATVLEALQLSPGLSFLNIGSGTGYFSCLAGYILQNHGINHGVELHEDLVRFATERVEEYLQFCPAIAHDICMPKFVAGNCFRVDPSGCNYDRVHCGAACPPNKVRFILALTKIGGFAIIPCRNKLLKIERVSETGVKQTCISDVNFAPLVAMPDSDSSLPKLFFPKENPKRREKNTRIYPPSNVLVSRGKARTLLAKLRALQEATECLLMSQSLPVAFCYVPSQQQVQQYFSKKTKARKHSSVVVTSPVDQKISFFGSSGGASEADTTGPQSIWNHLQKDKLWQTVLEYYYSLCNVSYQKRCQTLDVYLRRKVRHKSERRESKKVLSYAEIARKLVILSTTTQSVVSVQECQESLGDKSELPVEEALNAVTGSASSCSSTKDCSATVDHSTNSTPEDVTGSTFCSNSTEGFVSHSDQADKFNQPNTSSNSHSPEMCSQKLSGDKNVADEVSSIETCKTRSSSGSNGSKYTEVLIEMERELMERLATSPSSRWCLNDDLVLVHLLCDICEKSSQGRTKGWFSEEYALAELLSKASVANHPRLSNYSPESLAYRTIALCRIAQILDSVLYLVTGPSLLTEQSFCPNRYQLDSFTESSFLSSWLYLESKSSSPPINYRTEEKSVSEANEKVETKLDKEGNNFLHEGNLKKAKHSLASLEKVQEQLKAVKRKICFIEEQKQLLHSSIREQELVPADLLVGMDVGDVKVQRNELLLKQQKQEHYKLHLLALLKKLKEDEKLLTKKVECLTEVTKQETTEPLQQSSSAQERKAMPQQVEAAHKWTIHSASTPLNDNSSTRYSLSSLLPKIRFLLPLCSQRWRLVHELLHTTELSAPDYMPVITVDRRVPLVERRAELRSSVFLQVHRELKGEKLHFRWNKCKYDQWWEVKFVGEGIIDQGGGFRDSLAELADELCPLDENVPEILPYLIRTPNQKGKVGDFLDCFIPNPGCDELYMFHWLGVLMGGAFRSDESLTLAFPPFVWKLLVGEHVTWAKDYAAIDEAAVRITDELEALDEDLYKSNYGDECTFSTVLSDGRRVELLPAGEGRVVMPDERKEYASLVRRARMTEFTKQVQAMRQGLMTVVPESVLTLLTWCNLERGVCGDRDVTLAHLKPACKYGDDLRESSKTVKHMWTVLSQFSSEERSRFLRFVTGRKRPPAPFTVAKAGGDKDSLPHASTCASTLFLPDYSSAAIAKEKLSYAISNCVAIDTDTSPW</sequence>
<dbReference type="Proteomes" id="UP001159427">
    <property type="component" value="Unassembled WGS sequence"/>
</dbReference>
<evidence type="ECO:0000259" key="4">
    <source>
        <dbReference type="PROSITE" id="PS50237"/>
    </source>
</evidence>
<feature type="domain" description="HECT" evidence="4">
    <location>
        <begin position="966"/>
        <end position="1291"/>
    </location>
</feature>
<evidence type="ECO:0000256" key="1">
    <source>
        <dbReference type="ARBA" id="ARBA00022786"/>
    </source>
</evidence>
<dbReference type="SMART" id="SM00119">
    <property type="entry name" value="HECTc"/>
    <property type="match status" value="1"/>
</dbReference>
<dbReference type="SUPFAM" id="SSF56204">
    <property type="entry name" value="Hect, E3 ligase catalytic domain"/>
    <property type="match status" value="1"/>
</dbReference>
<dbReference type="InterPro" id="IPR029063">
    <property type="entry name" value="SAM-dependent_MTases_sf"/>
</dbReference>
<dbReference type="Gene3D" id="3.30.2410.10">
    <property type="entry name" value="Hect, E3 ligase catalytic domain"/>
    <property type="match status" value="1"/>
</dbReference>
<dbReference type="PANTHER" id="PTHR46654">
    <property type="entry name" value="E3 UBIQUITIN-PROTEIN LIGASE HECTD3"/>
    <property type="match status" value="1"/>
</dbReference>
<feature type="region of interest" description="Disordered" evidence="3">
    <location>
        <begin position="497"/>
        <end position="522"/>
    </location>
</feature>
<evidence type="ECO:0000256" key="2">
    <source>
        <dbReference type="PROSITE-ProRule" id="PRU00104"/>
    </source>
</evidence>
<evidence type="ECO:0000313" key="6">
    <source>
        <dbReference type="Proteomes" id="UP001159427"/>
    </source>
</evidence>
<dbReference type="PROSITE" id="PS50237">
    <property type="entry name" value="HECT"/>
    <property type="match status" value="1"/>
</dbReference>
<dbReference type="Gene3D" id="3.30.2160.10">
    <property type="entry name" value="Hect, E3 ligase catalytic domain"/>
    <property type="match status" value="1"/>
</dbReference>
<proteinExistence type="predicted"/>
<dbReference type="Gene3D" id="3.40.50.150">
    <property type="entry name" value="Vaccinia Virus protein VP39"/>
    <property type="match status" value="1"/>
</dbReference>
<dbReference type="EMBL" id="CALNXI010000030">
    <property type="protein sequence ID" value="CAH3015876.1"/>
    <property type="molecule type" value="Genomic_DNA"/>
</dbReference>
<reference evidence="5 6" key="1">
    <citation type="submission" date="2022-05" db="EMBL/GenBank/DDBJ databases">
        <authorList>
            <consortium name="Genoscope - CEA"/>
            <person name="William W."/>
        </authorList>
    </citation>
    <scope>NUCLEOTIDE SEQUENCE [LARGE SCALE GENOMIC DNA]</scope>
</reference>